<proteinExistence type="predicted"/>
<reference evidence="1 2" key="1">
    <citation type="submission" date="2021-12" db="EMBL/GenBank/DDBJ databases">
        <title>Genome sequencing of bacteria with rrn-lacking chromosome and rrn-plasmid.</title>
        <authorList>
            <person name="Anda M."/>
            <person name="Iwasaki W."/>
        </authorList>
    </citation>
    <scope>NUCLEOTIDE SEQUENCE [LARGE SCALE GENOMIC DNA]</scope>
    <source>
        <strain evidence="1 2">NBRC 15940</strain>
    </source>
</reference>
<protein>
    <submittedName>
        <fullName evidence="1">Uncharacterized protein</fullName>
    </submittedName>
</protein>
<evidence type="ECO:0000313" key="1">
    <source>
        <dbReference type="EMBL" id="GJM62686.1"/>
    </source>
</evidence>
<dbReference type="EMBL" id="BQKE01000002">
    <property type="protein sequence ID" value="GJM62686.1"/>
    <property type="molecule type" value="Genomic_DNA"/>
</dbReference>
<keyword evidence="2" id="KW-1185">Reference proteome</keyword>
<gene>
    <name evidence="1" type="ORF">PEDI_32380</name>
</gene>
<accession>A0AAN4W0W9</accession>
<dbReference type="Proteomes" id="UP001310022">
    <property type="component" value="Unassembled WGS sequence"/>
</dbReference>
<dbReference type="AlphaFoldDB" id="A0AAN4W0W9"/>
<sequence>MQKTVQYSYNTLNSIEYSDKRIKTKSKQYPIKEDFIDIISAYGINNIDDYRILFQEISAEKTIQDFDFVLPKSPYAAYGSIRGFKNTSSIPKKAARPLQETKAKEPSQKENLVIEKEEIAAKPASPKVDKAKKSTPSVLSYSKAKKFIRTHIEEEGKFESKEVWEDWLEHEAPVDFPKDIKTAFRKYKPGARFSLADFLGYSFPRKKRKTQEVKAAASIPDGDFMPIFDQKKKNEIANDPKAALEALFGKRENVIKTPEPKKSDSKLPMRYAEAKKYLAEWQEKNYPIADRKAFQEWLNEHRPERFPENPLTVYHKELSKKGKRFNLNHFLRNA</sequence>
<comment type="caution">
    <text evidence="1">The sequence shown here is derived from an EMBL/GenBank/DDBJ whole genome shotgun (WGS) entry which is preliminary data.</text>
</comment>
<organism evidence="1 2">
    <name type="scientific">Persicobacter diffluens</name>
    <dbReference type="NCBI Taxonomy" id="981"/>
    <lineage>
        <taxon>Bacteria</taxon>
        <taxon>Pseudomonadati</taxon>
        <taxon>Bacteroidota</taxon>
        <taxon>Cytophagia</taxon>
        <taxon>Cytophagales</taxon>
        <taxon>Persicobacteraceae</taxon>
        <taxon>Persicobacter</taxon>
    </lineage>
</organism>
<dbReference type="RefSeq" id="WP_338237931.1">
    <property type="nucleotide sequence ID" value="NZ_BQKE01000002.1"/>
</dbReference>
<evidence type="ECO:0000313" key="2">
    <source>
        <dbReference type="Proteomes" id="UP001310022"/>
    </source>
</evidence>
<name>A0AAN4W0W9_9BACT</name>